<dbReference type="Pfam" id="PF03473">
    <property type="entry name" value="MOSC"/>
    <property type="match status" value="1"/>
</dbReference>
<dbReference type="RefSeq" id="WP_176439972.1">
    <property type="nucleotide sequence ID" value="NZ_FZNW01000014.1"/>
</dbReference>
<dbReference type="PROSITE" id="PS51340">
    <property type="entry name" value="MOSC"/>
    <property type="match status" value="1"/>
</dbReference>
<dbReference type="GO" id="GO:0003824">
    <property type="term" value="F:catalytic activity"/>
    <property type="evidence" value="ECO:0007669"/>
    <property type="project" value="InterPro"/>
</dbReference>
<proteinExistence type="predicted"/>
<dbReference type="SUPFAM" id="SSF50800">
    <property type="entry name" value="PK beta-barrel domain-like"/>
    <property type="match status" value="1"/>
</dbReference>
<dbReference type="SUPFAM" id="SSF141673">
    <property type="entry name" value="MOSC N-terminal domain-like"/>
    <property type="match status" value="1"/>
</dbReference>
<evidence type="ECO:0000259" key="1">
    <source>
        <dbReference type="PROSITE" id="PS51340"/>
    </source>
</evidence>
<dbReference type="InterPro" id="IPR011037">
    <property type="entry name" value="Pyrv_Knase-like_insert_dom_sf"/>
</dbReference>
<dbReference type="EMBL" id="FZNW01000014">
    <property type="protein sequence ID" value="SNR67837.1"/>
    <property type="molecule type" value="Genomic_DNA"/>
</dbReference>
<accession>A0A238Y9L6</accession>
<dbReference type="GO" id="GO:0030151">
    <property type="term" value="F:molybdenum ion binding"/>
    <property type="evidence" value="ECO:0007669"/>
    <property type="project" value="InterPro"/>
</dbReference>
<evidence type="ECO:0000313" key="2">
    <source>
        <dbReference type="EMBL" id="SNR67837.1"/>
    </source>
</evidence>
<name>A0A238Y9L6_9PSEU</name>
<feature type="domain" description="MOSC" evidence="1">
    <location>
        <begin position="111"/>
        <end position="270"/>
    </location>
</feature>
<dbReference type="InterPro" id="IPR005303">
    <property type="entry name" value="MOCOS_middle"/>
</dbReference>
<dbReference type="PANTHER" id="PTHR14237">
    <property type="entry name" value="MOLYBDOPTERIN COFACTOR SULFURASE MOSC"/>
    <property type="match status" value="1"/>
</dbReference>
<reference evidence="3" key="1">
    <citation type="submission" date="2017-06" db="EMBL/GenBank/DDBJ databases">
        <authorList>
            <person name="Varghese N."/>
            <person name="Submissions S."/>
        </authorList>
    </citation>
    <scope>NUCLEOTIDE SEQUENCE [LARGE SCALE GENOMIC DNA]</scope>
    <source>
        <strain evidence="3">DSM 45207</strain>
    </source>
</reference>
<gene>
    <name evidence="2" type="ORF">SAMN06265360_11480</name>
</gene>
<sequence length="281" mass="29825">MAPLVTGLIHYPVKSCAGVALDRARVAPTGIEHDRRFLIVSAADGTFLSQRTNPAMALIRPAVLDGGARLSLALPGGDELVVDVDPDGPPRTVTVHSWEGTAIDQGDGAASRLSEALGEEVRLCCAPESMDRSRAGRFASTTHFADAYPILLASQASLDTLTARLGERGGDGVPMNRFRPNIVVGGWDEPHTEDRVDRLGVAGVELGFEEECTRCTIPLVDQETGRKDGPEPIRTLADYRRGPEGGVTFAANYAVLTPGTVAVGDTVTVHSWLDHPEPSPS</sequence>
<dbReference type="AlphaFoldDB" id="A0A238Y9L6"/>
<dbReference type="PANTHER" id="PTHR14237:SF19">
    <property type="entry name" value="MITOCHONDRIAL AMIDOXIME REDUCING COMPONENT 1"/>
    <property type="match status" value="1"/>
</dbReference>
<protein>
    <recommendedName>
        <fullName evidence="1">MOSC domain-containing protein</fullName>
    </recommendedName>
</protein>
<dbReference type="Proteomes" id="UP000198348">
    <property type="component" value="Unassembled WGS sequence"/>
</dbReference>
<evidence type="ECO:0000313" key="3">
    <source>
        <dbReference type="Proteomes" id="UP000198348"/>
    </source>
</evidence>
<dbReference type="Pfam" id="PF03476">
    <property type="entry name" value="MOSC_N"/>
    <property type="match status" value="1"/>
</dbReference>
<organism evidence="2 3">
    <name type="scientific">Haloechinothrix alba</name>
    <dbReference type="NCBI Taxonomy" id="664784"/>
    <lineage>
        <taxon>Bacteria</taxon>
        <taxon>Bacillati</taxon>
        <taxon>Actinomycetota</taxon>
        <taxon>Actinomycetes</taxon>
        <taxon>Pseudonocardiales</taxon>
        <taxon>Pseudonocardiaceae</taxon>
        <taxon>Haloechinothrix</taxon>
    </lineage>
</organism>
<keyword evidence="3" id="KW-1185">Reference proteome</keyword>
<dbReference type="GO" id="GO:0030170">
    <property type="term" value="F:pyridoxal phosphate binding"/>
    <property type="evidence" value="ECO:0007669"/>
    <property type="project" value="InterPro"/>
</dbReference>
<dbReference type="InterPro" id="IPR005302">
    <property type="entry name" value="MoCF_Sase_C"/>
</dbReference>